<dbReference type="AlphaFoldDB" id="A0A0G3XE42"/>
<evidence type="ECO:0000313" key="3">
    <source>
        <dbReference type="Proteomes" id="UP000035287"/>
    </source>
</evidence>
<proteinExistence type="inferred from homology"/>
<dbReference type="NCBIfam" id="TIGR02398">
    <property type="entry name" value="gluc_glyc_Psyn"/>
    <property type="match status" value="1"/>
</dbReference>
<comment type="similarity">
    <text evidence="1">Belongs to the glycosyltransferase 20 family.</text>
</comment>
<dbReference type="STRING" id="1348774.AB433_01235"/>
<dbReference type="EMBL" id="CP011770">
    <property type="protein sequence ID" value="AKM08911.1"/>
    <property type="molecule type" value="Genomic_DNA"/>
</dbReference>
<organism evidence="2 3">
    <name type="scientific">Croceicoccus naphthovorans</name>
    <dbReference type="NCBI Taxonomy" id="1348774"/>
    <lineage>
        <taxon>Bacteria</taxon>
        <taxon>Pseudomonadati</taxon>
        <taxon>Pseudomonadota</taxon>
        <taxon>Alphaproteobacteria</taxon>
        <taxon>Sphingomonadales</taxon>
        <taxon>Erythrobacteraceae</taxon>
        <taxon>Croceicoccus</taxon>
    </lineage>
</organism>
<dbReference type="Pfam" id="PF00982">
    <property type="entry name" value="Glyco_transf_20"/>
    <property type="match status" value="1"/>
</dbReference>
<protein>
    <submittedName>
        <fullName evidence="2">Glucosylglycerol-phosphate synthase</fullName>
    </submittedName>
</protein>
<dbReference type="GO" id="GO:0003825">
    <property type="term" value="F:alpha,alpha-trehalose-phosphate synthase (UDP-forming) activity"/>
    <property type="evidence" value="ECO:0007669"/>
    <property type="project" value="TreeGrafter"/>
</dbReference>
<accession>A0A0G3XE42</accession>
<dbReference type="GO" id="GO:0005992">
    <property type="term" value="P:trehalose biosynthetic process"/>
    <property type="evidence" value="ECO:0007669"/>
    <property type="project" value="InterPro"/>
</dbReference>
<dbReference type="InterPro" id="IPR012764">
    <property type="entry name" value="Gluc_glyc_Psyn"/>
</dbReference>
<evidence type="ECO:0000313" key="2">
    <source>
        <dbReference type="EMBL" id="AKM08911.1"/>
    </source>
</evidence>
<dbReference type="CDD" id="cd03788">
    <property type="entry name" value="GT20_TPS"/>
    <property type="match status" value="1"/>
</dbReference>
<sequence>MQKSSLVIVYHRQPYEEFEEGGKTVYRANKSPNGIVPTLKAFFKRLEPGRGAWVAWKEHEPGDPDFERVVHIDDDNGGFHVRRLPLTKKQASSFYHVTSKEAFWPVLHSFPWLFSYDNVDWRTFHEVNRLFAEAAAEQADEGALVWIHDYNLWLVPHYLRQIRPDVKIAFYHHTPFPSQDVFNILPWRADILGSLLDCDLVGFHIPRYAKNFTDVARGLTGAEISEVVETPVHLNVPGQALSEPQMPRTLKLGDREIAIDVSPVGADVHLIDDILDHQNTVDLEDRILGRLDGRKLIVTVGRTDYTKGTIEALKGFERLIDRRPNLRGKIKMLCVSVRAASGMAIYDETQKEIEQLVGRVNGLYSNLGWTPIVLYSNAIPFEKLMSYYRAADTCITTPLRDGLNLVAKEFVAAKNGEPGKLILSEFAGCAVELPEAIYTNPYGHRDLDRALDEALGMDDLEASGRMKRMRADVETYDIVHWIDSLFASFARVGFETKEDKADAKAA</sequence>
<dbReference type="OrthoDB" id="9815690at2"/>
<gene>
    <name evidence="2" type="ORF">AB433_01235</name>
</gene>
<dbReference type="KEGG" id="cna:AB433_01235"/>
<dbReference type="PANTHER" id="PTHR10788:SF106">
    <property type="entry name" value="BCDNA.GH08860"/>
    <property type="match status" value="1"/>
</dbReference>
<dbReference type="GO" id="GO:0051473">
    <property type="term" value="P:glucosylglycerol biosynthetic process"/>
    <property type="evidence" value="ECO:0007669"/>
    <property type="project" value="InterPro"/>
</dbReference>
<dbReference type="PANTHER" id="PTHR10788">
    <property type="entry name" value="TREHALOSE-6-PHOSPHATE SYNTHASE"/>
    <property type="match status" value="1"/>
</dbReference>
<dbReference type="InterPro" id="IPR001830">
    <property type="entry name" value="Glyco_trans_20"/>
</dbReference>
<dbReference type="PATRIC" id="fig|1348774.3.peg.264"/>
<name>A0A0G3XE42_9SPHN</name>
<dbReference type="RefSeq" id="WP_047819607.1">
    <property type="nucleotide sequence ID" value="NZ_CP011770.1"/>
</dbReference>
<evidence type="ECO:0000256" key="1">
    <source>
        <dbReference type="ARBA" id="ARBA00008799"/>
    </source>
</evidence>
<dbReference type="Proteomes" id="UP000035287">
    <property type="component" value="Chromosome"/>
</dbReference>
<reference evidence="2 3" key="1">
    <citation type="submission" date="2015-06" db="EMBL/GenBank/DDBJ databases">
        <authorList>
            <person name="Zeng Y."/>
            <person name="Huang Y."/>
        </authorList>
    </citation>
    <scope>NUCLEOTIDE SEQUENCE [LARGE SCALE GENOMIC DNA]</scope>
    <source>
        <strain evidence="2 3">PQ-2</strain>
    </source>
</reference>
<dbReference type="Gene3D" id="3.40.50.2000">
    <property type="entry name" value="Glycogen Phosphorylase B"/>
    <property type="match status" value="2"/>
</dbReference>
<dbReference type="SUPFAM" id="SSF53756">
    <property type="entry name" value="UDP-Glycosyltransferase/glycogen phosphorylase"/>
    <property type="match status" value="1"/>
</dbReference>
<keyword evidence="3" id="KW-1185">Reference proteome</keyword>